<dbReference type="InParanoid" id="C7ZJA6"/>
<dbReference type="Gene3D" id="3.40.50.300">
    <property type="entry name" value="P-loop containing nucleotide triphosphate hydrolases"/>
    <property type="match status" value="1"/>
</dbReference>
<feature type="domain" description="Nephrocystin 3-like N-terminal" evidence="5">
    <location>
        <begin position="183"/>
        <end position="341"/>
    </location>
</feature>
<feature type="repeat" description="WD" evidence="3">
    <location>
        <begin position="916"/>
        <end position="957"/>
    </location>
</feature>
<dbReference type="InterPro" id="IPR027417">
    <property type="entry name" value="P-loop_NTPase"/>
</dbReference>
<dbReference type="SUPFAM" id="SSF50978">
    <property type="entry name" value="WD40 repeat-like"/>
    <property type="match status" value="1"/>
</dbReference>
<dbReference type="SUPFAM" id="SSF52540">
    <property type="entry name" value="P-loop containing nucleoside triphosphate hydrolases"/>
    <property type="match status" value="1"/>
</dbReference>
<dbReference type="InterPro" id="IPR056884">
    <property type="entry name" value="NPHP3-like_N"/>
</dbReference>
<dbReference type="EMBL" id="GG698933">
    <property type="protein sequence ID" value="EEU35817.1"/>
    <property type="molecule type" value="Genomic_DNA"/>
</dbReference>
<dbReference type="InterPro" id="IPR015943">
    <property type="entry name" value="WD40/YVTN_repeat-like_dom_sf"/>
</dbReference>
<dbReference type="PROSITE" id="PS50294">
    <property type="entry name" value="WD_REPEATS_REGION"/>
    <property type="match status" value="3"/>
</dbReference>
<dbReference type="SMART" id="SM00320">
    <property type="entry name" value="WD40"/>
    <property type="match status" value="5"/>
</dbReference>
<organism evidence="6 7">
    <name type="scientific">Fusarium vanettenii (strain ATCC MYA-4622 / CBS 123669 / FGSC 9596 / NRRL 45880 / 77-13-4)</name>
    <name type="common">Fusarium solani subsp. pisi</name>
    <dbReference type="NCBI Taxonomy" id="660122"/>
    <lineage>
        <taxon>Eukaryota</taxon>
        <taxon>Fungi</taxon>
        <taxon>Dikarya</taxon>
        <taxon>Ascomycota</taxon>
        <taxon>Pezizomycotina</taxon>
        <taxon>Sordariomycetes</taxon>
        <taxon>Hypocreomycetidae</taxon>
        <taxon>Hypocreales</taxon>
        <taxon>Nectriaceae</taxon>
        <taxon>Fusarium</taxon>
        <taxon>Fusarium solani species complex</taxon>
        <taxon>Fusarium vanettenii</taxon>
    </lineage>
</organism>
<feature type="coiled-coil region" evidence="4">
    <location>
        <begin position="22"/>
        <end position="56"/>
    </location>
</feature>
<dbReference type="PROSITE" id="PS50082">
    <property type="entry name" value="WD_REPEATS_2"/>
    <property type="match status" value="4"/>
</dbReference>
<evidence type="ECO:0000313" key="6">
    <source>
        <dbReference type="EMBL" id="EEU35817.1"/>
    </source>
</evidence>
<keyword evidence="7" id="KW-1185">Reference proteome</keyword>
<dbReference type="Proteomes" id="UP000005206">
    <property type="component" value="Chromosome 3"/>
</dbReference>
<keyword evidence="1 3" id="KW-0853">WD repeat</keyword>
<evidence type="ECO:0000259" key="5">
    <source>
        <dbReference type="Pfam" id="PF24883"/>
    </source>
</evidence>
<dbReference type="Pfam" id="PF24883">
    <property type="entry name" value="NPHP3_N"/>
    <property type="match status" value="1"/>
</dbReference>
<evidence type="ECO:0000256" key="1">
    <source>
        <dbReference type="ARBA" id="ARBA00022574"/>
    </source>
</evidence>
<feature type="repeat" description="WD" evidence="3">
    <location>
        <begin position="787"/>
        <end position="827"/>
    </location>
</feature>
<feature type="repeat" description="WD" evidence="3">
    <location>
        <begin position="886"/>
        <end position="915"/>
    </location>
</feature>
<dbReference type="Pfam" id="PF00400">
    <property type="entry name" value="WD40"/>
    <property type="match status" value="3"/>
</dbReference>
<dbReference type="RefSeq" id="XP_003041530.1">
    <property type="nucleotide sequence ID" value="XM_003041484.1"/>
</dbReference>
<dbReference type="InterPro" id="IPR036322">
    <property type="entry name" value="WD40_repeat_dom_sf"/>
</dbReference>
<dbReference type="GeneID" id="9673955"/>
<accession>C7ZJA6</accession>
<dbReference type="OMA" id="ATTICRF"/>
<feature type="non-terminal residue" evidence="6">
    <location>
        <position position="996"/>
    </location>
</feature>
<reference evidence="6 7" key="1">
    <citation type="journal article" date="2009" name="PLoS Genet.">
        <title>The genome of Nectria haematococca: contribution of supernumerary chromosomes to gene expansion.</title>
        <authorList>
            <person name="Coleman J.J."/>
            <person name="Rounsley S.D."/>
            <person name="Rodriguez-Carres M."/>
            <person name="Kuo A."/>
            <person name="Wasmann C.C."/>
            <person name="Grimwood J."/>
            <person name="Schmutz J."/>
            <person name="Taga M."/>
            <person name="White G.J."/>
            <person name="Zhou S."/>
            <person name="Schwartz D.C."/>
            <person name="Freitag M."/>
            <person name="Ma L.J."/>
            <person name="Danchin E.G."/>
            <person name="Henrissat B."/>
            <person name="Coutinho P.M."/>
            <person name="Nelson D.R."/>
            <person name="Straney D."/>
            <person name="Napoli C.A."/>
            <person name="Barker B.M."/>
            <person name="Gribskov M."/>
            <person name="Rep M."/>
            <person name="Kroken S."/>
            <person name="Molnar I."/>
            <person name="Rensing C."/>
            <person name="Kennell J.C."/>
            <person name="Zamora J."/>
            <person name="Farman M.L."/>
            <person name="Selker E.U."/>
            <person name="Salamov A."/>
            <person name="Shapiro H."/>
            <person name="Pangilinan J."/>
            <person name="Lindquist E."/>
            <person name="Lamers C."/>
            <person name="Grigoriev I.V."/>
            <person name="Geiser D.M."/>
            <person name="Covert S.F."/>
            <person name="Temporini E."/>
            <person name="Vanetten H.D."/>
        </authorList>
    </citation>
    <scope>NUCLEOTIDE SEQUENCE [LARGE SCALE GENOMIC DNA]</scope>
    <source>
        <strain evidence="7">ATCC MYA-4622 / CBS 123669 / FGSC 9596 / NRRL 45880 / 77-13-4</strain>
    </source>
</reference>
<dbReference type="Gene3D" id="2.130.10.10">
    <property type="entry name" value="YVTN repeat-like/Quinoprotein amine dehydrogenase"/>
    <property type="match status" value="2"/>
</dbReference>
<dbReference type="KEGG" id="nhe:NECHADRAFT_34879"/>
<keyword evidence="4" id="KW-0175">Coiled coil</keyword>
<feature type="repeat" description="WD" evidence="3">
    <location>
        <begin position="745"/>
        <end position="786"/>
    </location>
</feature>
<evidence type="ECO:0000313" key="7">
    <source>
        <dbReference type="Proteomes" id="UP000005206"/>
    </source>
</evidence>
<dbReference type="PANTHER" id="PTHR19879">
    <property type="entry name" value="TRANSCRIPTION INITIATION FACTOR TFIID"/>
    <property type="match status" value="1"/>
</dbReference>
<dbReference type="PROSITE" id="PS00678">
    <property type="entry name" value="WD_REPEATS_1"/>
    <property type="match status" value="1"/>
</dbReference>
<dbReference type="OrthoDB" id="538223at2759"/>
<evidence type="ECO:0000256" key="2">
    <source>
        <dbReference type="ARBA" id="ARBA00022737"/>
    </source>
</evidence>
<gene>
    <name evidence="6" type="ORF">NECHADRAFT_34879</name>
</gene>
<dbReference type="HOGENOM" id="CLU_000288_6_16_1"/>
<dbReference type="VEuPathDB" id="FungiDB:NECHADRAFT_34879"/>
<keyword evidence="2" id="KW-0677">Repeat</keyword>
<dbReference type="InterPro" id="IPR001680">
    <property type="entry name" value="WD40_rpt"/>
</dbReference>
<dbReference type="eggNOG" id="KOG0266">
    <property type="taxonomic scope" value="Eukaryota"/>
</dbReference>
<proteinExistence type="predicted"/>
<evidence type="ECO:0000256" key="3">
    <source>
        <dbReference type="PROSITE-ProRule" id="PRU00221"/>
    </source>
</evidence>
<dbReference type="CDD" id="cd00200">
    <property type="entry name" value="WD40"/>
    <property type="match status" value="1"/>
</dbReference>
<dbReference type="PANTHER" id="PTHR19879:SF9">
    <property type="entry name" value="TRANSCRIPTION INITIATION FACTOR TFIID SUBUNIT 5"/>
    <property type="match status" value="1"/>
</dbReference>
<dbReference type="AlphaFoldDB" id="C7ZJA6"/>
<sequence length="996" mass="113142">MEGVGAVANVVVNLSVKVATLCSQYAEDARSARSDIEELRDEVTTLRRAAKSARRLIKDQHGASLEASRDMEDALRESLNVLRKLVESLQYSTGRRFMRLFRIRVLRWPLKRRDVNQKIKRIRRCTKRINLALQVYQTYTMVSMEQRMLMHMLPTALGALYDSREEEDGATCLTGTRVELLRDIDDWVNSRKAPTVFWLNGMAGTGKSTISRTFAATAAMHRYLGATFFFKRGEIDRGNMSRFYTTIAYQLVRSMPDLVPHIRAAIDGTHSVTEMSADKQFEKLILQPLMRVRNRNRTTLAIVVDGLDECDGHDDVRRLITLLSDFKDVKNFRIRVLITSRTELPIRLGNHDGRDHHRNFVLHEISETVVEHDVEIFLKFRLDQIRRNYNRSVSRDRHLPKDWPGPRDTATLVRMAGPLFIFATTVCRFLSDRRCGNPREQLRKVLKYRTRSQEAKMEATYLPPLEQQLAGLSNSGKGQVLDDFRTVVGTIVLLETPLSAPALAHLLDVREDTVHARLDVLHSVLNVPQSPDSPIRLLHLSFRDFLTDPERKGTDEFWVDEKYWNGHITSCCLRIMNDALEEDICGQVHPGADRSSLRRGQVDSSIPPELKYACRFWAHHMQNAERSFYRDQEIYNFLSSHFLHWIEVLSLIERPAESYHISKSLQVFLHNTPCSELGQLLKEAPSFIQRNLAIIESHPLQLYSSLLSITPENSVMRRLFWGEGPSWVSLVPAPDSHWGQVQYTLEGHKGTVNAVAFSPDSSLLASASSDHNVRIWRVETGECIREFQRHKRPVRDVKFSPDSALIASKCDESIRIWKSDTGIQLENLAIHGNHRECPVEFSPDSKLHLHSESDDTVLVRWVETGEVVQSITTPYSGRSRATLTQFSPDGAILGSIHEDKTVKIWEIATGNCLHILSGFASEVKAMSFSPDMRLVASGSADKMVHICSISSGSNLPLSDESRHPIQAMVLSPDGSVVASFSANRELALWRIDTGVC</sequence>
<name>C7ZJA6_FUSV7</name>
<evidence type="ECO:0000256" key="4">
    <source>
        <dbReference type="SAM" id="Coils"/>
    </source>
</evidence>
<dbReference type="InterPro" id="IPR019775">
    <property type="entry name" value="WD40_repeat_CS"/>
</dbReference>
<protein>
    <recommendedName>
        <fullName evidence="5">Nephrocystin 3-like N-terminal domain-containing protein</fullName>
    </recommendedName>
</protein>
<dbReference type="STRING" id="660122.C7ZJA6"/>